<evidence type="ECO:0000256" key="1">
    <source>
        <dbReference type="ARBA" id="ARBA00023015"/>
    </source>
</evidence>
<dbReference type="InterPro" id="IPR018060">
    <property type="entry name" value="HTH_AraC"/>
</dbReference>
<evidence type="ECO:0000313" key="6">
    <source>
        <dbReference type="Proteomes" id="UP000094769"/>
    </source>
</evidence>
<dbReference type="GO" id="GO:0043565">
    <property type="term" value="F:sequence-specific DNA binding"/>
    <property type="evidence" value="ECO:0007669"/>
    <property type="project" value="InterPro"/>
</dbReference>
<dbReference type="InterPro" id="IPR009057">
    <property type="entry name" value="Homeodomain-like_sf"/>
</dbReference>
<dbReference type="GO" id="GO:0003700">
    <property type="term" value="F:DNA-binding transcription factor activity"/>
    <property type="evidence" value="ECO:0007669"/>
    <property type="project" value="InterPro"/>
</dbReference>
<evidence type="ECO:0000259" key="4">
    <source>
        <dbReference type="PROSITE" id="PS01124"/>
    </source>
</evidence>
<dbReference type="SUPFAM" id="SSF46689">
    <property type="entry name" value="Homeodomain-like"/>
    <property type="match status" value="2"/>
</dbReference>
<dbReference type="Gene3D" id="1.10.10.60">
    <property type="entry name" value="Homeodomain-like"/>
    <property type="match status" value="2"/>
</dbReference>
<dbReference type="PANTHER" id="PTHR43436:SF1">
    <property type="entry name" value="TRANSCRIPTIONAL REGULATORY PROTEIN"/>
    <property type="match status" value="1"/>
</dbReference>
<dbReference type="PANTHER" id="PTHR43436">
    <property type="entry name" value="ARAC-FAMILY TRANSCRIPTIONAL REGULATOR"/>
    <property type="match status" value="1"/>
</dbReference>
<name>A0A7Z0VIX5_9GAMM</name>
<comment type="caution">
    <text evidence="5">The sequence shown here is derived from an EMBL/GenBank/DDBJ whole genome shotgun (WGS) entry which is preliminary data.</text>
</comment>
<keyword evidence="1" id="KW-0805">Transcription regulation</keyword>
<keyword evidence="2" id="KW-0238">DNA-binding</keyword>
<dbReference type="InterPro" id="IPR018062">
    <property type="entry name" value="HTH_AraC-typ_CS"/>
</dbReference>
<dbReference type="Pfam" id="PF12833">
    <property type="entry name" value="HTH_18"/>
    <property type="match status" value="1"/>
</dbReference>
<evidence type="ECO:0000256" key="3">
    <source>
        <dbReference type="ARBA" id="ARBA00023163"/>
    </source>
</evidence>
<sequence>MVNQDTRLAELAQLISKHAPDNGLYQTALHQLLLFRELEMHGREAVVYEPALIIAAQGRKYVYLDGTRYEYSTGNFLALFMPMAVECEMIGVSESEPMLAVGVRLDRHRLAKLLLKMDGAGQSSAKPQISSTSGIFTSPVKDNLLDATIRLLRTLDDPVETTVLGESILDEIYYRILSDEQGGALKVLLRQQGQIQQISKAVEHLNENLDKNVSVDDLAGLVGMSSSGFHKKFKEVMHVSPLQYTKLIRLNKAKAYIMEGKNVSEAGYLVGYNSPAQFSREYKRQFGVSPSAT</sequence>
<dbReference type="OrthoDB" id="34150at2"/>
<protein>
    <submittedName>
        <fullName evidence="5">Regulatory protein PchR</fullName>
    </submittedName>
</protein>
<accession>A0A7Z0VIX5</accession>
<keyword evidence="6" id="KW-1185">Reference proteome</keyword>
<dbReference type="InterPro" id="IPR009594">
    <property type="entry name" value="Tscrpt_reg_HTH_AraC_N"/>
</dbReference>
<dbReference type="SMART" id="SM00342">
    <property type="entry name" value="HTH_ARAC"/>
    <property type="match status" value="1"/>
</dbReference>
<evidence type="ECO:0000256" key="2">
    <source>
        <dbReference type="ARBA" id="ARBA00023125"/>
    </source>
</evidence>
<gene>
    <name evidence="5" type="primary">pchR</name>
    <name evidence="5" type="ORF">CODIS_34130</name>
</gene>
<organism evidence="5 6">
    <name type="scientific">Candidatus Thiodiazotropha endolucinida</name>
    <dbReference type="NCBI Taxonomy" id="1655433"/>
    <lineage>
        <taxon>Bacteria</taxon>
        <taxon>Pseudomonadati</taxon>
        <taxon>Pseudomonadota</taxon>
        <taxon>Gammaproteobacteria</taxon>
        <taxon>Chromatiales</taxon>
        <taxon>Sedimenticolaceae</taxon>
        <taxon>Candidatus Thiodiazotropha</taxon>
    </lineage>
</organism>
<dbReference type="PROSITE" id="PS01124">
    <property type="entry name" value="HTH_ARAC_FAMILY_2"/>
    <property type="match status" value="1"/>
</dbReference>
<keyword evidence="3" id="KW-0804">Transcription</keyword>
<dbReference type="RefSeq" id="WP_069127154.1">
    <property type="nucleotide sequence ID" value="NZ_MARB01000023.1"/>
</dbReference>
<dbReference type="Proteomes" id="UP000094769">
    <property type="component" value="Unassembled WGS sequence"/>
</dbReference>
<feature type="domain" description="HTH araC/xylS-type" evidence="4">
    <location>
        <begin position="199"/>
        <end position="293"/>
    </location>
</feature>
<reference evidence="5 6" key="1">
    <citation type="submission" date="2016-06" db="EMBL/GenBank/DDBJ databases">
        <title>Genome sequence of endosymbiont of Candidatus Endolucinida thiodiazotropha.</title>
        <authorList>
            <person name="Poehlein A."/>
            <person name="Koenig S."/>
            <person name="Heiden S.E."/>
            <person name="Thuermer A."/>
            <person name="Voget S."/>
            <person name="Daniel R."/>
            <person name="Markert S."/>
            <person name="Gros O."/>
            <person name="Schweder T."/>
        </authorList>
    </citation>
    <scope>NUCLEOTIDE SEQUENCE [LARGE SCALE GENOMIC DNA]</scope>
    <source>
        <strain evidence="5 6">COS</strain>
    </source>
</reference>
<dbReference type="PROSITE" id="PS00041">
    <property type="entry name" value="HTH_ARAC_FAMILY_1"/>
    <property type="match status" value="1"/>
</dbReference>
<evidence type="ECO:0000313" key="5">
    <source>
        <dbReference type="EMBL" id="ODJ86354.1"/>
    </source>
</evidence>
<proteinExistence type="predicted"/>
<dbReference type="EMBL" id="MARB01000023">
    <property type="protein sequence ID" value="ODJ86354.1"/>
    <property type="molecule type" value="Genomic_DNA"/>
</dbReference>
<dbReference type="Pfam" id="PF06719">
    <property type="entry name" value="AraC_N"/>
    <property type="match status" value="1"/>
</dbReference>
<dbReference type="AlphaFoldDB" id="A0A7Z0VIX5"/>